<proteinExistence type="predicted"/>
<dbReference type="InterPro" id="IPR050212">
    <property type="entry name" value="Ntdp-like"/>
</dbReference>
<feature type="compositionally biased region" description="Basic and acidic residues" evidence="1">
    <location>
        <begin position="13"/>
        <end position="25"/>
    </location>
</feature>
<dbReference type="PANTHER" id="PTHR39159">
    <property type="match status" value="1"/>
</dbReference>
<name>A0A2K8PLH1_STRLA</name>
<dbReference type="Pfam" id="PF04167">
    <property type="entry name" value="DUF402"/>
    <property type="match status" value="1"/>
</dbReference>
<feature type="domain" description="DUF402" evidence="2">
    <location>
        <begin position="100"/>
        <end position="205"/>
    </location>
</feature>
<dbReference type="PANTHER" id="PTHR39159:SF1">
    <property type="entry name" value="UPF0374 PROTEIN YGAC"/>
    <property type="match status" value="1"/>
</dbReference>
<evidence type="ECO:0000259" key="2">
    <source>
        <dbReference type="Pfam" id="PF04167"/>
    </source>
</evidence>
<dbReference type="AlphaFoldDB" id="A0A2K8PLH1"/>
<keyword evidence="4" id="KW-1185">Reference proteome</keyword>
<gene>
    <name evidence="3" type="ORF">SLAV_28840</name>
</gene>
<sequence>MVTTPAGVAHEPAGVRHDPTLDHGPAELAETESQRVVRVRDLHDRDALHEEAGSDTMTTRWTVTLTKAGRTKISYPAAQVSDDGDRISVRAPWAAEGVKDFGFVRFEPGDVFVEHFWRTRWYAVKEVWSGAGVLKGWYCDVTRPAVVRGGEIVVDDLDLDLWVSADRASVLRLDEDEFAASGLAASDPEAAAQAVRALDALDDQARSAPGLAALLV</sequence>
<dbReference type="Gene3D" id="2.40.380.10">
    <property type="entry name" value="FomD-like"/>
    <property type="match status" value="1"/>
</dbReference>
<accession>A0A2K8PLH1</accession>
<evidence type="ECO:0000256" key="1">
    <source>
        <dbReference type="SAM" id="MobiDB-lite"/>
    </source>
</evidence>
<feature type="region of interest" description="Disordered" evidence="1">
    <location>
        <begin position="1"/>
        <end position="26"/>
    </location>
</feature>
<evidence type="ECO:0000313" key="3">
    <source>
        <dbReference type="EMBL" id="ATZ27554.1"/>
    </source>
</evidence>
<dbReference type="Proteomes" id="UP000231791">
    <property type="component" value="Chromosome"/>
</dbReference>
<reference evidence="3 4" key="1">
    <citation type="submission" date="2017-11" db="EMBL/GenBank/DDBJ databases">
        <title>Complete genome sequence of Streptomyces lavendulae subsp. lavendulae CCM 3239 (formerly 'Streptomyces aureofaciens CCM 3239'), the producer of the angucycline-type antibiotic auricin.</title>
        <authorList>
            <person name="Busche T."/>
            <person name="Novakova R."/>
            <person name="Al'Dilaimi A."/>
            <person name="Homerova D."/>
            <person name="Feckova L."/>
            <person name="Rezuchova B."/>
            <person name="Mingyar E."/>
            <person name="Csolleiova D."/>
            <person name="Bekeova C."/>
            <person name="Winkler A."/>
            <person name="Sevcikova B."/>
            <person name="Kalinowski J."/>
            <person name="Kormanec J."/>
            <person name="Ruckert C."/>
        </authorList>
    </citation>
    <scope>NUCLEOTIDE SEQUENCE [LARGE SCALE GENOMIC DNA]</scope>
    <source>
        <strain evidence="3 4">CCM 3239</strain>
    </source>
</reference>
<dbReference type="SUPFAM" id="SSF159234">
    <property type="entry name" value="FomD-like"/>
    <property type="match status" value="1"/>
</dbReference>
<dbReference type="KEGG" id="slx:SLAV_28840"/>
<dbReference type="InterPro" id="IPR035930">
    <property type="entry name" value="FomD-like_sf"/>
</dbReference>
<evidence type="ECO:0000313" key="4">
    <source>
        <dbReference type="Proteomes" id="UP000231791"/>
    </source>
</evidence>
<organism evidence="3 4">
    <name type="scientific">Streptomyces lavendulae subsp. lavendulae</name>
    <dbReference type="NCBI Taxonomy" id="58340"/>
    <lineage>
        <taxon>Bacteria</taxon>
        <taxon>Bacillati</taxon>
        <taxon>Actinomycetota</taxon>
        <taxon>Actinomycetes</taxon>
        <taxon>Kitasatosporales</taxon>
        <taxon>Streptomycetaceae</taxon>
        <taxon>Streptomyces</taxon>
    </lineage>
</organism>
<dbReference type="EMBL" id="CP024985">
    <property type="protein sequence ID" value="ATZ27554.1"/>
    <property type="molecule type" value="Genomic_DNA"/>
</dbReference>
<dbReference type="InterPro" id="IPR007295">
    <property type="entry name" value="DUF402"/>
</dbReference>
<protein>
    <recommendedName>
        <fullName evidence="2">DUF402 domain-containing protein</fullName>
    </recommendedName>
</protein>